<proteinExistence type="predicted"/>
<gene>
    <name evidence="1" type="ORF">GFV13_09215</name>
</gene>
<evidence type="ECO:0000313" key="1">
    <source>
        <dbReference type="EMBL" id="MQR27427.1"/>
    </source>
</evidence>
<sequence length="60" mass="7351">MNFVDTNQKFGWINEESGEKMDKKNKKFGFWDKLSMLLALSQLLFSFYYFVRNWKKTKED</sequence>
<name>A0A5M8XGF5_LEUME</name>
<organism evidence="1 2">
    <name type="scientific">Leuconostoc mesenteroides</name>
    <dbReference type="NCBI Taxonomy" id="1245"/>
    <lineage>
        <taxon>Bacteria</taxon>
        <taxon>Bacillati</taxon>
        <taxon>Bacillota</taxon>
        <taxon>Bacilli</taxon>
        <taxon>Lactobacillales</taxon>
        <taxon>Lactobacillaceae</taxon>
        <taxon>Leuconostoc</taxon>
    </lineage>
</organism>
<accession>A0A5M8XGF5</accession>
<dbReference type="RefSeq" id="WP_014324606.1">
    <property type="nucleotide sequence ID" value="NZ_BCMP01000044.1"/>
</dbReference>
<comment type="caution">
    <text evidence="1">The sequence shown here is derived from an EMBL/GenBank/DDBJ whole genome shotgun (WGS) entry which is preliminary data.</text>
</comment>
<dbReference type="EMBL" id="WIPA01000017">
    <property type="protein sequence ID" value="MQR27427.1"/>
    <property type="molecule type" value="Genomic_DNA"/>
</dbReference>
<dbReference type="GeneID" id="29577349"/>
<dbReference type="Proteomes" id="UP000469952">
    <property type="component" value="Unassembled WGS sequence"/>
</dbReference>
<evidence type="ECO:0000313" key="2">
    <source>
        <dbReference type="Proteomes" id="UP000469952"/>
    </source>
</evidence>
<reference evidence="1 2" key="1">
    <citation type="submission" date="2019-10" db="EMBL/GenBank/DDBJ databases">
        <title>WGS of Leuconostoc mesenteroides.</title>
        <authorList>
            <person name="Melo Bolivar J."/>
            <person name="Marino-Ramirez L."/>
            <person name="Villamil Diaz L.M."/>
        </authorList>
    </citation>
    <scope>NUCLEOTIDE SEQUENCE [LARGE SCALE GENOMIC DNA]</scope>
    <source>
        <strain evidence="1 2">M11</strain>
    </source>
</reference>
<dbReference type="OrthoDB" id="2143887at2"/>
<protein>
    <submittedName>
        <fullName evidence="1">Uncharacterized protein</fullName>
    </submittedName>
</protein>
<dbReference type="AlphaFoldDB" id="A0A5M8XGF5"/>